<accession>D2R7R3</accession>
<dbReference type="AlphaFoldDB" id="D2R7R3"/>
<keyword evidence="3" id="KW-1185">Reference proteome</keyword>
<evidence type="ECO:0000256" key="1">
    <source>
        <dbReference type="SAM" id="MobiDB-lite"/>
    </source>
</evidence>
<dbReference type="KEGG" id="psl:Psta_2823"/>
<dbReference type="HOGENOM" id="CLU_2827442_0_0_0"/>
<gene>
    <name evidence="2" type="ordered locus">Psta_2823</name>
</gene>
<evidence type="ECO:0000313" key="3">
    <source>
        <dbReference type="Proteomes" id="UP000001887"/>
    </source>
</evidence>
<reference evidence="2 3" key="1">
    <citation type="journal article" date="2009" name="Stand. Genomic Sci.">
        <title>Complete genome sequence of Pirellula staleyi type strain (ATCC 27377).</title>
        <authorList>
            <person name="Clum A."/>
            <person name="Tindall B.J."/>
            <person name="Sikorski J."/>
            <person name="Ivanova N."/>
            <person name="Mavrommatis K."/>
            <person name="Lucas S."/>
            <person name="Glavina del Rio T."/>
            <person name="Nolan M."/>
            <person name="Chen F."/>
            <person name="Tice H."/>
            <person name="Pitluck S."/>
            <person name="Cheng J.F."/>
            <person name="Chertkov O."/>
            <person name="Brettin T."/>
            <person name="Han C."/>
            <person name="Detter J.C."/>
            <person name="Kuske C."/>
            <person name="Bruce D."/>
            <person name="Goodwin L."/>
            <person name="Ovchinikova G."/>
            <person name="Pati A."/>
            <person name="Mikhailova N."/>
            <person name="Chen A."/>
            <person name="Palaniappan K."/>
            <person name="Land M."/>
            <person name="Hauser L."/>
            <person name="Chang Y.J."/>
            <person name="Jeffries C.D."/>
            <person name="Chain P."/>
            <person name="Rohde M."/>
            <person name="Goker M."/>
            <person name="Bristow J."/>
            <person name="Eisen J.A."/>
            <person name="Markowitz V."/>
            <person name="Hugenholtz P."/>
            <person name="Kyrpides N.C."/>
            <person name="Klenk H.P."/>
            <person name="Lapidus A."/>
        </authorList>
    </citation>
    <scope>NUCLEOTIDE SEQUENCE [LARGE SCALE GENOMIC DNA]</scope>
    <source>
        <strain evidence="3">ATCC 27377 / DSM 6068 / ICPB 4128</strain>
    </source>
</reference>
<feature type="region of interest" description="Disordered" evidence="1">
    <location>
        <begin position="41"/>
        <end position="66"/>
    </location>
</feature>
<dbReference type="OrthoDB" id="286082at2"/>
<organism evidence="2 3">
    <name type="scientific">Pirellula staleyi (strain ATCC 27377 / DSM 6068 / ICPB 4128)</name>
    <name type="common">Pirella staleyi</name>
    <dbReference type="NCBI Taxonomy" id="530564"/>
    <lineage>
        <taxon>Bacteria</taxon>
        <taxon>Pseudomonadati</taxon>
        <taxon>Planctomycetota</taxon>
        <taxon>Planctomycetia</taxon>
        <taxon>Pirellulales</taxon>
        <taxon>Pirellulaceae</taxon>
        <taxon>Pirellula</taxon>
    </lineage>
</organism>
<dbReference type="eggNOG" id="ENOG5033JTG">
    <property type="taxonomic scope" value="Bacteria"/>
</dbReference>
<evidence type="ECO:0000313" key="2">
    <source>
        <dbReference type="EMBL" id="ADB17489.1"/>
    </source>
</evidence>
<name>D2R7R3_PIRSD</name>
<sequence length="66" mass="7629">MNYWTGSICNHCRWMREIISGKGSRFLMCTRSSVDDRFSKYPPQPMQRCVGHEPPLPGEQAAEKPE</sequence>
<dbReference type="Proteomes" id="UP000001887">
    <property type="component" value="Chromosome"/>
</dbReference>
<dbReference type="EMBL" id="CP001848">
    <property type="protein sequence ID" value="ADB17489.1"/>
    <property type="molecule type" value="Genomic_DNA"/>
</dbReference>
<protein>
    <submittedName>
        <fullName evidence="2">Uncharacterized protein</fullName>
    </submittedName>
</protein>
<proteinExistence type="predicted"/>